<sequence length="459" mass="51390">MNSSSKFSSFLYLLFFGALILGAFLLYNSKAFEQNPPVIDSPSELFWNLKDPLKIRIVDDSGLRNYRIYLLKDGTKTLLENMTLEKHLPEVSFELHPPKNVMFNRERLLEFEIEATDSSNWSFFAGNTAKKKITAVIDTKRPMLQLVAHSYKITKGGTALVVFKAEDEFLDRVEVSNGSESFKPQPFYKKGYYASLITWPITNNDFNAKITAIDMAGNMAITNVNLFKVQKNYRQSNLQLKDDFIDGKISSLIEEIGERPLVSFKSKVEMFKYINEEIRLSNESVISKVGQANLAILPAHEFSLIPFYPLRNGAAVASFGDHRIFNYAGQFASESYHMGLDLASVQNAPIVSTNAGRIVFTGFLGIYGNVVMVDHGLGLMTLYAHMSEIHVQKGDTIAQNSVIGKTGMTGLALGDHLHFGIIVQGQEVSCVEWMDAKWIKESITDVIKSARTLIDSQGN</sequence>
<dbReference type="HOGENOM" id="CLU_048239_0_0_7"/>
<dbReference type="InterPro" id="IPR016047">
    <property type="entry name" value="M23ase_b-sheet_dom"/>
</dbReference>
<reference evidence="3 4" key="1">
    <citation type="journal article" date="2003" name="Proc. Natl. Acad. Sci. U.S.A.">
        <title>Complete genome sequence and analysis of Wolinella succinogenes.</title>
        <authorList>
            <person name="Baar C."/>
            <person name="Eppinger M."/>
            <person name="Raddatz G."/>
            <person name="Simon JM."/>
            <person name="Lanz C."/>
            <person name="Klimmek O."/>
            <person name="Nandakumar R."/>
            <person name="Gross R."/>
            <person name="Rosinus A."/>
            <person name="Keller H."/>
            <person name="Jagtap P."/>
            <person name="Linke B."/>
            <person name="Meyer F."/>
            <person name="Lederer H."/>
            <person name="Schuster S.C."/>
        </authorList>
    </citation>
    <scope>NUCLEOTIDE SEQUENCE [LARGE SCALE GENOMIC DNA]</scope>
    <source>
        <strain evidence="4">ATCC 29543 / DSM 1740 / CCUG 13145 / JCM 31913 / LMG 7466 / NCTC 11488 / FDC 602W</strain>
    </source>
</reference>
<gene>
    <name evidence="3" type="ordered locus">WS2011</name>
</gene>
<dbReference type="PANTHER" id="PTHR21666">
    <property type="entry name" value="PEPTIDASE-RELATED"/>
    <property type="match status" value="1"/>
</dbReference>
<dbReference type="GO" id="GO:0004222">
    <property type="term" value="F:metalloendopeptidase activity"/>
    <property type="evidence" value="ECO:0007669"/>
    <property type="project" value="TreeGrafter"/>
</dbReference>
<keyword evidence="4" id="KW-1185">Reference proteome</keyword>
<dbReference type="EMBL" id="BX571662">
    <property type="protein sequence ID" value="CAE11013.1"/>
    <property type="molecule type" value="Genomic_DNA"/>
</dbReference>
<protein>
    <submittedName>
        <fullName evidence="3">PUTATIVE PERIPLASMIC PROTEIN</fullName>
    </submittedName>
</protein>
<name>Q7M7X8_WOLSU</name>
<keyword evidence="1" id="KW-0732">Signal</keyword>
<dbReference type="PANTHER" id="PTHR21666:SF289">
    <property type="entry name" value="L-ALA--D-GLU ENDOPEPTIDASE"/>
    <property type="match status" value="1"/>
</dbReference>
<organism evidence="4">
    <name type="scientific">Wolinella succinogenes (strain ATCC 29543 / DSM 1740 / CCUG 13145 / JCM 31913 / LMG 7466 / NCTC 11488 / FDC 602W)</name>
    <name type="common">Vibrio succinogenes</name>
    <dbReference type="NCBI Taxonomy" id="273121"/>
    <lineage>
        <taxon>Bacteria</taxon>
        <taxon>Pseudomonadati</taxon>
        <taxon>Campylobacterota</taxon>
        <taxon>Epsilonproteobacteria</taxon>
        <taxon>Campylobacterales</taxon>
        <taxon>Helicobacteraceae</taxon>
        <taxon>Wolinella</taxon>
    </lineage>
</organism>
<dbReference type="CDD" id="cd12797">
    <property type="entry name" value="M23_peptidase"/>
    <property type="match status" value="1"/>
</dbReference>
<evidence type="ECO:0000313" key="4">
    <source>
        <dbReference type="Proteomes" id="UP000000422"/>
    </source>
</evidence>
<dbReference type="Proteomes" id="UP000000422">
    <property type="component" value="Chromosome"/>
</dbReference>
<evidence type="ECO:0000259" key="2">
    <source>
        <dbReference type="Pfam" id="PF01551"/>
    </source>
</evidence>
<dbReference type="Pfam" id="PF01551">
    <property type="entry name" value="Peptidase_M23"/>
    <property type="match status" value="1"/>
</dbReference>
<evidence type="ECO:0000313" key="3">
    <source>
        <dbReference type="EMBL" id="CAE11013.1"/>
    </source>
</evidence>
<feature type="domain" description="M23ase beta-sheet core" evidence="2">
    <location>
        <begin position="336"/>
        <end position="428"/>
    </location>
</feature>
<accession>Q7M7X8</accession>
<dbReference type="AlphaFoldDB" id="Q7M7X8"/>
<proteinExistence type="predicted"/>
<dbReference type="eggNOG" id="COG0739">
    <property type="taxonomic scope" value="Bacteria"/>
</dbReference>
<dbReference type="KEGG" id="wsu:WS2011"/>
<dbReference type="InterPro" id="IPR011055">
    <property type="entry name" value="Dup_hybrid_motif"/>
</dbReference>
<dbReference type="SUPFAM" id="SSF51261">
    <property type="entry name" value="Duplicated hybrid motif"/>
    <property type="match status" value="1"/>
</dbReference>
<dbReference type="InterPro" id="IPR050570">
    <property type="entry name" value="Cell_wall_metabolism_enzyme"/>
</dbReference>
<dbReference type="Gene3D" id="2.70.70.10">
    <property type="entry name" value="Glucose Permease (Domain IIA)"/>
    <property type="match status" value="1"/>
</dbReference>
<dbReference type="RefSeq" id="WP_011139795.1">
    <property type="nucleotide sequence ID" value="NC_005090.1"/>
</dbReference>
<dbReference type="STRING" id="273121.WS2011"/>
<evidence type="ECO:0000256" key="1">
    <source>
        <dbReference type="ARBA" id="ARBA00022729"/>
    </source>
</evidence>